<feature type="domain" description="Glycoside hydrolase family 3 N-terminal" evidence="6">
    <location>
        <begin position="56"/>
        <end position="369"/>
    </location>
</feature>
<dbReference type="InterPro" id="IPR001764">
    <property type="entry name" value="Glyco_hydro_3_N"/>
</dbReference>
<dbReference type="PANTHER" id="PTHR30480">
    <property type="entry name" value="BETA-HEXOSAMINIDASE-RELATED"/>
    <property type="match status" value="1"/>
</dbReference>
<dbReference type="Pfam" id="PF00933">
    <property type="entry name" value="Glyco_hydro_3"/>
    <property type="match status" value="1"/>
</dbReference>
<evidence type="ECO:0000256" key="1">
    <source>
        <dbReference type="ARBA" id="ARBA00001231"/>
    </source>
</evidence>
<dbReference type="GO" id="GO:0016787">
    <property type="term" value="F:hydrolase activity"/>
    <property type="evidence" value="ECO:0007669"/>
    <property type="project" value="UniProtKB-KW"/>
</dbReference>
<reference evidence="8" key="1">
    <citation type="journal article" date="2019" name="Int. J. Syst. Evol. Microbiol.">
        <title>The Global Catalogue of Microorganisms (GCM) 10K type strain sequencing project: providing services to taxonomists for standard genome sequencing and annotation.</title>
        <authorList>
            <consortium name="The Broad Institute Genomics Platform"/>
            <consortium name="The Broad Institute Genome Sequencing Center for Infectious Disease"/>
            <person name="Wu L."/>
            <person name="Ma J."/>
        </authorList>
    </citation>
    <scope>NUCLEOTIDE SEQUENCE [LARGE SCALE GENOMIC DNA]</scope>
    <source>
        <strain evidence="8">JCM 9377</strain>
    </source>
</reference>
<dbReference type="RefSeq" id="WP_344835692.1">
    <property type="nucleotide sequence ID" value="NZ_BAAAUV010000023.1"/>
</dbReference>
<name>A0ABP6QJA9_9ACTN</name>
<dbReference type="Gene3D" id="3.40.50.1700">
    <property type="entry name" value="Glycoside hydrolase family 3 C-terminal domain"/>
    <property type="match status" value="1"/>
</dbReference>
<dbReference type="EMBL" id="BAAAUV010000023">
    <property type="protein sequence ID" value="GAA3232195.1"/>
    <property type="molecule type" value="Genomic_DNA"/>
</dbReference>
<evidence type="ECO:0000256" key="4">
    <source>
        <dbReference type="ARBA" id="ARBA00022801"/>
    </source>
</evidence>
<evidence type="ECO:0000256" key="3">
    <source>
        <dbReference type="ARBA" id="ARBA00012663"/>
    </source>
</evidence>
<comment type="similarity">
    <text evidence="2">Belongs to the glycosyl hydrolase 3 family.</text>
</comment>
<protein>
    <recommendedName>
        <fullName evidence="3">beta-N-acetylhexosaminidase</fullName>
        <ecNumber evidence="3">3.2.1.52</ecNumber>
    </recommendedName>
</protein>
<keyword evidence="8" id="KW-1185">Reference proteome</keyword>
<dbReference type="InterPro" id="IPR050226">
    <property type="entry name" value="NagZ_Beta-hexosaminidase"/>
</dbReference>
<evidence type="ECO:0000259" key="6">
    <source>
        <dbReference type="Pfam" id="PF00933"/>
    </source>
</evidence>
<evidence type="ECO:0000256" key="5">
    <source>
        <dbReference type="ARBA" id="ARBA00023295"/>
    </source>
</evidence>
<evidence type="ECO:0000256" key="2">
    <source>
        <dbReference type="ARBA" id="ARBA00005336"/>
    </source>
</evidence>
<evidence type="ECO:0000313" key="7">
    <source>
        <dbReference type="EMBL" id="GAA3232195.1"/>
    </source>
</evidence>
<evidence type="ECO:0000313" key="8">
    <source>
        <dbReference type="Proteomes" id="UP001501237"/>
    </source>
</evidence>
<dbReference type="InterPro" id="IPR036881">
    <property type="entry name" value="Glyco_hydro_3_C_sf"/>
</dbReference>
<dbReference type="InterPro" id="IPR036962">
    <property type="entry name" value="Glyco_hydro_3_N_sf"/>
</dbReference>
<dbReference type="SUPFAM" id="SSF52279">
    <property type="entry name" value="Beta-D-glucan exohydrolase, C-terminal domain"/>
    <property type="match status" value="1"/>
</dbReference>
<dbReference type="InterPro" id="IPR017853">
    <property type="entry name" value="GH"/>
</dbReference>
<comment type="caution">
    <text evidence="7">The sequence shown here is derived from an EMBL/GenBank/DDBJ whole genome shotgun (WGS) entry which is preliminary data.</text>
</comment>
<organism evidence="7 8">
    <name type="scientific">Actinocorallia longicatena</name>
    <dbReference type="NCBI Taxonomy" id="111803"/>
    <lineage>
        <taxon>Bacteria</taxon>
        <taxon>Bacillati</taxon>
        <taxon>Actinomycetota</taxon>
        <taxon>Actinomycetes</taxon>
        <taxon>Streptosporangiales</taxon>
        <taxon>Thermomonosporaceae</taxon>
        <taxon>Actinocorallia</taxon>
    </lineage>
</organism>
<dbReference type="Gene3D" id="3.20.20.300">
    <property type="entry name" value="Glycoside hydrolase, family 3, N-terminal domain"/>
    <property type="match status" value="1"/>
</dbReference>
<dbReference type="SUPFAM" id="SSF51445">
    <property type="entry name" value="(Trans)glycosidases"/>
    <property type="match status" value="1"/>
</dbReference>
<gene>
    <name evidence="7" type="ORF">GCM10010468_63780</name>
</gene>
<keyword evidence="5" id="KW-0326">Glycosidase</keyword>
<comment type="catalytic activity">
    <reaction evidence="1">
        <text>Hydrolysis of terminal non-reducing N-acetyl-D-hexosamine residues in N-acetyl-beta-D-hexosaminides.</text>
        <dbReference type="EC" id="3.2.1.52"/>
    </reaction>
</comment>
<dbReference type="PANTHER" id="PTHR30480:SF13">
    <property type="entry name" value="BETA-HEXOSAMINIDASE"/>
    <property type="match status" value="1"/>
</dbReference>
<dbReference type="PROSITE" id="PS51257">
    <property type="entry name" value="PROKAR_LIPOPROTEIN"/>
    <property type="match status" value="1"/>
</dbReference>
<dbReference type="EC" id="3.2.1.52" evidence="3"/>
<sequence>MGVRTIIAVAGLGLVAGCSGHPAEAQRPEAGRAPAAPAAPAAAPRALGLELAEGMTLREKVGQLFVPTVAGTADGVAAQKRYHVGGFIYFPGNLRTPRETAALSNALQAAARIPLLIGVDEETGPVSRARFTTRFPGAMALGAAGSAPLTRRAAAVTGSELRAVGINLDFAPVADVNSDPANPVIGTRSFGSDPRRVAALLKPSIEGFHDAGVAAVVKHFPGHGDTGTDSHTGLPVIGHSTARWEAQDAPPFRAAIAAGVDAVMTAHISVPGLDPSGVPATMSKRVLTGLLRQKLGYDGVIITDSLQMAGARVRGGAPEAAVRAIAAGADQILMPPDLGSAYDAVLGAVRDGRIPAARLDEAVRHVLTLKERRGLFGVSAAAPGAAVSTPEHRGTALDVATASVTVVRAAGGVLPLKGGVHVAGASRVAVSAALRREGVRVISPARARTFVVVITKAGPVTARYLRGLAERRKVVVVALGDPYLLRYTAPAQASVAVYSPQMIALRGLARVLSGRAAPAGRLPVAVPHGPALGTGAATF</sequence>
<proteinExistence type="inferred from homology"/>
<dbReference type="Proteomes" id="UP001501237">
    <property type="component" value="Unassembled WGS sequence"/>
</dbReference>
<accession>A0ABP6QJA9</accession>
<keyword evidence="4 7" id="KW-0378">Hydrolase</keyword>